<sequence length="73" mass="7985">MPLYRVTVTRTVVSNGLRLESGMQVEVLTQSVTNPVFVNGGKDVIAAFQRVYGIDVSRIFTSLKTALKVDKIG</sequence>
<comment type="caution">
    <text evidence="1">The sequence shown here is derived from an EMBL/GenBank/DDBJ whole genome shotgun (WGS) entry which is preliminary data.</text>
</comment>
<dbReference type="Pfam" id="PF19637">
    <property type="entry name" value="DUF6140"/>
    <property type="match status" value="1"/>
</dbReference>
<evidence type="ECO:0000313" key="1">
    <source>
        <dbReference type="EMBL" id="SDW02641.1"/>
    </source>
</evidence>
<dbReference type="InterPro" id="IPR046138">
    <property type="entry name" value="DUF6140"/>
</dbReference>
<dbReference type="EMBL" id="FNND01000001">
    <property type="protein sequence ID" value="SDW02641.1"/>
    <property type="molecule type" value="Genomic_DNA"/>
</dbReference>
<name>A0A1H2Q666_9FLAO</name>
<dbReference type="AlphaFoldDB" id="A0A1H2Q666"/>
<protein>
    <submittedName>
        <fullName evidence="1">Uncharacterized protein</fullName>
    </submittedName>
</protein>
<keyword evidence="2" id="KW-1185">Reference proteome</keyword>
<dbReference type="GeneID" id="85018069"/>
<proteinExistence type="predicted"/>
<reference evidence="1 2" key="1">
    <citation type="submission" date="2016-10" db="EMBL/GenBank/DDBJ databases">
        <authorList>
            <person name="Varghese N."/>
            <person name="Submissions S."/>
        </authorList>
    </citation>
    <scope>NUCLEOTIDE SEQUENCE [LARGE SCALE GENOMIC DNA]</scope>
    <source>
        <strain evidence="1 2">DSM 11449</strain>
    </source>
</reference>
<accession>A0A1H2Q666</accession>
<gene>
    <name evidence="1" type="ORF">SAMN05444420_10155</name>
</gene>
<organism evidence="1 2">
    <name type="scientific">Capnocytophaga granulosa</name>
    <dbReference type="NCBI Taxonomy" id="45242"/>
    <lineage>
        <taxon>Bacteria</taxon>
        <taxon>Pseudomonadati</taxon>
        <taxon>Bacteroidota</taxon>
        <taxon>Flavobacteriia</taxon>
        <taxon>Flavobacteriales</taxon>
        <taxon>Flavobacteriaceae</taxon>
        <taxon>Capnocytophaga</taxon>
    </lineage>
</organism>
<evidence type="ECO:0000313" key="2">
    <source>
        <dbReference type="Proteomes" id="UP000182771"/>
    </source>
</evidence>
<dbReference type="OrthoDB" id="1075930at2"/>
<dbReference type="RefSeq" id="WP_009641552.1">
    <property type="nucleotide sequence ID" value="NZ_CAJPRD010000073.1"/>
</dbReference>
<dbReference type="Proteomes" id="UP000182771">
    <property type="component" value="Unassembled WGS sequence"/>
</dbReference>